<dbReference type="RefSeq" id="XP_022251972.1">
    <property type="nucleotide sequence ID" value="XM_022396264.1"/>
</dbReference>
<evidence type="ECO:0000313" key="3">
    <source>
        <dbReference type="RefSeq" id="XP_022251972.1"/>
    </source>
</evidence>
<dbReference type="PANTHER" id="PTHR19321">
    <property type="entry name" value="PROTEIN REGULATOR OF CYTOKINESIS 1 PRC1-RELATED"/>
    <property type="match status" value="1"/>
</dbReference>
<evidence type="ECO:0000313" key="4">
    <source>
        <dbReference type="RefSeq" id="XP_022251973.1"/>
    </source>
</evidence>
<dbReference type="Gene3D" id="1.20.58.1520">
    <property type="match status" value="1"/>
</dbReference>
<dbReference type="Pfam" id="PF03999">
    <property type="entry name" value="MAP65_ASE1"/>
    <property type="match status" value="1"/>
</dbReference>
<evidence type="ECO:0000256" key="1">
    <source>
        <dbReference type="SAM" id="MobiDB-lite"/>
    </source>
</evidence>
<dbReference type="PANTHER" id="PTHR19321:SF41">
    <property type="entry name" value="FASCETTO-RELATED"/>
    <property type="match status" value="1"/>
</dbReference>
<proteinExistence type="predicted"/>
<dbReference type="GeneID" id="106467989"/>
<evidence type="ECO:0000313" key="2">
    <source>
        <dbReference type="Proteomes" id="UP000694941"/>
    </source>
</evidence>
<feature type="region of interest" description="Disordered" evidence="1">
    <location>
        <begin position="558"/>
        <end position="584"/>
    </location>
</feature>
<feature type="region of interest" description="Disordered" evidence="1">
    <location>
        <begin position="488"/>
        <end position="540"/>
    </location>
</feature>
<accession>A0ABM1T7W7</accession>
<keyword evidence="2" id="KW-1185">Reference proteome</keyword>
<gene>
    <name evidence="3 4" type="primary">LOC106467989</name>
</gene>
<dbReference type="RefSeq" id="XP_022251973.1">
    <property type="nucleotide sequence ID" value="XM_022396265.1"/>
</dbReference>
<organism evidence="2 4">
    <name type="scientific">Limulus polyphemus</name>
    <name type="common">Atlantic horseshoe crab</name>
    <dbReference type="NCBI Taxonomy" id="6850"/>
    <lineage>
        <taxon>Eukaryota</taxon>
        <taxon>Metazoa</taxon>
        <taxon>Ecdysozoa</taxon>
        <taxon>Arthropoda</taxon>
        <taxon>Chelicerata</taxon>
        <taxon>Merostomata</taxon>
        <taxon>Xiphosura</taxon>
        <taxon>Limulidae</taxon>
        <taxon>Limulus</taxon>
    </lineage>
</organism>
<sequence length="640" mass="74951">MSMSNNTIEMTENRNSDFFSKVGERITNSEPAMAETRQELGELLLNNFNVALNQLFAIWDEIGIFEEQRQERIGVVIQHLRTLLEEMVQEEKNLRQRLITSVESCGEQLLKLAQELGVKPYEPEEGLSILELEKELRTRVDDLSKEKHERLKILKRLREAEHKLCTLLVIPSLSIPNESGVPSKEDLKEVEQHVAMLKEEKERRLSKFLHFKENIIRFMDELERVPESSFERDIICEEEESFILSQENLQNLKDLHDKLCQAHQECESLGKELKNRLQVLWDRLEVDQVEQNQYLAAHQGFRPSTLEAFQKEIDKCEVVKRQNIKVFVDKMRNELKQWWDKCFYGEKQREDFKPFYSDNYNEELLDAHDAEVHKMKTLYEEHQEIFMTLEKREDFWQKMIEFEKKASDPHRFTNRGGSLLQEEKERKRLLKELPKLDKELVEKISMLEKNQDREFRVRGTKIQEYIEGLWESHREEKEMAKQQRHQLKAKQLKQELVSSSRPTSSKRRHEAVTPGKTPTRTRKMRGSKEKTNAPGTPVSVNCFQTPGTTIFHSPVELPPRSAGRTPWRSPAPHQLNPAKTTPGRTMNKERKILGIMDNNQQGTTQLIAPGENFDKQNKIVNPTAASVSSYTDFTVALCDG</sequence>
<protein>
    <submittedName>
        <fullName evidence="3">Protein regulator of cytokinesis 1-like isoform X1</fullName>
    </submittedName>
    <submittedName>
        <fullName evidence="4">Protein regulator of cytokinesis 1-like isoform X2</fullName>
    </submittedName>
</protein>
<name>A0ABM1T7W7_LIMPO</name>
<dbReference type="Proteomes" id="UP000694941">
    <property type="component" value="Unplaced"/>
</dbReference>
<dbReference type="InterPro" id="IPR007145">
    <property type="entry name" value="MAP65_Ase1_PRC1"/>
</dbReference>
<reference evidence="3 4" key="1">
    <citation type="submission" date="2025-05" db="UniProtKB">
        <authorList>
            <consortium name="RefSeq"/>
        </authorList>
    </citation>
    <scope>IDENTIFICATION</scope>
    <source>
        <tissue evidence="3 4">Muscle</tissue>
    </source>
</reference>